<feature type="active site" evidence="1">
    <location>
        <position position="54"/>
    </location>
</feature>
<dbReference type="InterPro" id="IPR022641">
    <property type="entry name" value="CheR_N"/>
</dbReference>
<dbReference type="RefSeq" id="WP_208352589.1">
    <property type="nucleotide sequence ID" value="NZ_JAALHA020000016.1"/>
</dbReference>
<dbReference type="InterPro" id="IPR050903">
    <property type="entry name" value="Bact_Chemotaxis_MeTrfase"/>
</dbReference>
<evidence type="ECO:0000259" key="3">
    <source>
        <dbReference type="PROSITE" id="PS50123"/>
    </source>
</evidence>
<dbReference type="GO" id="GO:0005737">
    <property type="term" value="C:cytoplasm"/>
    <property type="evidence" value="ECO:0007669"/>
    <property type="project" value="InterPro"/>
</dbReference>
<dbReference type="Pfam" id="PF01339">
    <property type="entry name" value="CheB_methylest"/>
    <property type="match status" value="1"/>
</dbReference>
<dbReference type="PROSITE" id="PS50122">
    <property type="entry name" value="CHEB"/>
    <property type="match status" value="1"/>
</dbReference>
<dbReference type="GO" id="GO:0008984">
    <property type="term" value="F:protein-glutamate methylesterase activity"/>
    <property type="evidence" value="ECO:0007669"/>
    <property type="project" value="InterPro"/>
</dbReference>
<reference evidence="5" key="1">
    <citation type="journal article" date="2021" name="Science">
        <title>Hunting the eagle killer: A cyanobacterial neurotoxin causes vacuolar myelinopathy.</title>
        <authorList>
            <person name="Breinlinger S."/>
            <person name="Phillips T.J."/>
            <person name="Haram B.N."/>
            <person name="Mares J."/>
            <person name="Martinez Yerena J.A."/>
            <person name="Hrouzek P."/>
            <person name="Sobotka R."/>
            <person name="Henderson W.M."/>
            <person name="Schmieder P."/>
            <person name="Williams S.M."/>
            <person name="Lauderdale J.D."/>
            <person name="Wilde H.D."/>
            <person name="Gerrin W."/>
            <person name="Kust A."/>
            <person name="Washington J.W."/>
            <person name="Wagner C."/>
            <person name="Geier B."/>
            <person name="Liebeke M."/>
            <person name="Enke H."/>
            <person name="Niedermeyer T.H.J."/>
            <person name="Wilde S.B."/>
        </authorList>
    </citation>
    <scope>NUCLEOTIDE SEQUENCE [LARGE SCALE GENOMIC DNA]</scope>
    <source>
        <strain evidence="5">Thurmond2011</strain>
    </source>
</reference>
<comment type="caution">
    <text evidence="4">The sequence shown here is derived from an EMBL/GenBank/DDBJ whole genome shotgun (WGS) entry which is preliminary data.</text>
</comment>
<dbReference type="EMBL" id="JAALHA020000016">
    <property type="protein sequence ID" value="MDR9898175.1"/>
    <property type="molecule type" value="Genomic_DNA"/>
</dbReference>
<accession>A0AAP5MAJ0</accession>
<dbReference type="Proteomes" id="UP000667802">
    <property type="component" value="Unassembled WGS sequence"/>
</dbReference>
<evidence type="ECO:0000313" key="5">
    <source>
        <dbReference type="Proteomes" id="UP000667802"/>
    </source>
</evidence>
<proteinExistence type="predicted"/>
<dbReference type="InterPro" id="IPR000780">
    <property type="entry name" value="CheR_MeTrfase"/>
</dbReference>
<dbReference type="InterPro" id="IPR000673">
    <property type="entry name" value="Sig_transdc_resp-reg_Me-estase"/>
</dbReference>
<dbReference type="SMART" id="SM00138">
    <property type="entry name" value="MeTrc"/>
    <property type="match status" value="1"/>
</dbReference>
<evidence type="ECO:0000313" key="4">
    <source>
        <dbReference type="EMBL" id="MDR9898175.1"/>
    </source>
</evidence>
<keyword evidence="1" id="KW-0145">Chemotaxis</keyword>
<dbReference type="InterPro" id="IPR022642">
    <property type="entry name" value="CheR_C"/>
</dbReference>
<dbReference type="InterPro" id="IPR035909">
    <property type="entry name" value="CheB_C"/>
</dbReference>
<dbReference type="PANTHER" id="PTHR24422">
    <property type="entry name" value="CHEMOTAXIS PROTEIN METHYLTRANSFERASE"/>
    <property type="match status" value="1"/>
</dbReference>
<protein>
    <recommendedName>
        <fullName evidence="6">Chemotaxis protein CheR</fullName>
    </recommendedName>
</protein>
<dbReference type="SUPFAM" id="SSF53335">
    <property type="entry name" value="S-adenosyl-L-methionine-dependent methyltransferases"/>
    <property type="match status" value="1"/>
</dbReference>
<dbReference type="Pfam" id="PF03705">
    <property type="entry name" value="CheR_N"/>
    <property type="match status" value="1"/>
</dbReference>
<dbReference type="Gene3D" id="3.40.50.150">
    <property type="entry name" value="Vaccinia Virus protein VP39"/>
    <property type="match status" value="1"/>
</dbReference>
<feature type="active site" evidence="1">
    <location>
        <position position="148"/>
    </location>
</feature>
<dbReference type="GO" id="GO:0000156">
    <property type="term" value="F:phosphorelay response regulator activity"/>
    <property type="evidence" value="ECO:0007669"/>
    <property type="project" value="InterPro"/>
</dbReference>
<dbReference type="CDD" id="cd16434">
    <property type="entry name" value="CheB-CheR_fusion"/>
    <property type="match status" value="1"/>
</dbReference>
<keyword evidence="1" id="KW-0378">Hydrolase</keyword>
<sequence length="615" mass="69726">MLERRAGVEISNSQGTQNFFVVGIGASAGGLQPLEEFFEHMPIDSGAAFVVIQHLSPDFKSLMKELLERRTGMTIYRATEGMQLEPNTVYLNPPGKNLVVENHRIHLLNQEGRNYHGLNLPIDIFLESLAKNYNEQAIGIILSGTGTDGTNGLKAIKKAGGFTMVQEPDTAEFAAMPRAAIATGMVDRSVSPQQLAQITNQLVRSRKTPNTLSPETTAFFNSHNLERITEIIGEEDDTDFSHYKTSTLLRRIERRYLITGCNEVDEFIHLLETSAQERSILRSEILIHVTQFFRDQPAWDFLEAEVIPQLIAKVPPQEELRCWVTACATGEEAYSLAILLDEAIAKSDKPVKFKIFATDIDKGALEKAIHGIYPETIINNISPERLENYFVYKNNSLQVIRHLREKLLFASHDLTKDAAFTRMNLISCRNVLIYLQSDLQQQVLRNLHFSLASKGILFLGEAETLGQIESEFQPLHNKQKIYQKSRDIKLPVTYKGIENHRRLSQPFSLSQNCDRNRIEPMLERVFSSFLSKNKATCFLVDRDHKIFHIFNDSLEVLKLPLGRTKTDVTKLVPSNLQLPLTTALHRAKRDFCKVCYAGIKLDKKSINSNINWSLD</sequence>
<dbReference type="GO" id="GO:0006935">
    <property type="term" value="P:chemotaxis"/>
    <property type="evidence" value="ECO:0007669"/>
    <property type="project" value="UniProtKB-UniRule"/>
</dbReference>
<dbReference type="PANTHER" id="PTHR24422:SF27">
    <property type="entry name" value="PROTEIN-GLUTAMATE O-METHYLTRANSFERASE"/>
    <property type="match status" value="1"/>
</dbReference>
<dbReference type="SUPFAM" id="SSF52738">
    <property type="entry name" value="Methylesterase CheB, C-terminal domain"/>
    <property type="match status" value="1"/>
</dbReference>
<dbReference type="InterPro" id="IPR029063">
    <property type="entry name" value="SAM-dependent_MTases_sf"/>
</dbReference>
<name>A0AAP5MAJ0_9CYAN</name>
<dbReference type="GO" id="GO:0008757">
    <property type="term" value="F:S-adenosylmethionine-dependent methyltransferase activity"/>
    <property type="evidence" value="ECO:0007669"/>
    <property type="project" value="InterPro"/>
</dbReference>
<evidence type="ECO:0000259" key="2">
    <source>
        <dbReference type="PROSITE" id="PS50122"/>
    </source>
</evidence>
<keyword evidence="5" id="KW-1185">Reference proteome</keyword>
<feature type="active site" evidence="1">
    <location>
        <position position="27"/>
    </location>
</feature>
<gene>
    <name evidence="4" type="ORF">G7B40_026960</name>
</gene>
<evidence type="ECO:0000256" key="1">
    <source>
        <dbReference type="PROSITE-ProRule" id="PRU00050"/>
    </source>
</evidence>
<organism evidence="4 5">
    <name type="scientific">Aetokthonos hydrillicola Thurmond2011</name>
    <dbReference type="NCBI Taxonomy" id="2712845"/>
    <lineage>
        <taxon>Bacteria</taxon>
        <taxon>Bacillati</taxon>
        <taxon>Cyanobacteriota</taxon>
        <taxon>Cyanophyceae</taxon>
        <taxon>Nostocales</taxon>
        <taxon>Hapalosiphonaceae</taxon>
        <taxon>Aetokthonos</taxon>
    </lineage>
</organism>
<dbReference type="PRINTS" id="PR00996">
    <property type="entry name" value="CHERMTFRASE"/>
</dbReference>
<dbReference type="SUPFAM" id="SSF47757">
    <property type="entry name" value="Chemotaxis receptor methyltransferase CheR, N-terminal domain"/>
    <property type="match status" value="1"/>
</dbReference>
<dbReference type="PROSITE" id="PS50123">
    <property type="entry name" value="CHER"/>
    <property type="match status" value="1"/>
</dbReference>
<feature type="domain" description="CheB-type methylesterase" evidence="2">
    <location>
        <begin position="21"/>
        <end position="206"/>
    </location>
</feature>
<evidence type="ECO:0008006" key="6">
    <source>
        <dbReference type="Google" id="ProtNLM"/>
    </source>
</evidence>
<dbReference type="Pfam" id="PF01739">
    <property type="entry name" value="CheR"/>
    <property type="match status" value="1"/>
</dbReference>
<dbReference type="AlphaFoldDB" id="A0AAP5MAJ0"/>
<feature type="domain" description="CheR-type methyltransferase" evidence="3">
    <location>
        <begin position="224"/>
        <end position="487"/>
    </location>
</feature>
<dbReference type="Gene3D" id="3.40.50.180">
    <property type="entry name" value="Methylesterase CheB, C-terminal domain"/>
    <property type="match status" value="1"/>
</dbReference>